<gene>
    <name evidence="3" type="ORF">SAMN05216561_10191</name>
</gene>
<proteinExistence type="predicted"/>
<feature type="transmembrane region" description="Helical" evidence="2">
    <location>
        <begin position="63"/>
        <end position="81"/>
    </location>
</feature>
<dbReference type="STRING" id="1005945.SAMN05216561_10191"/>
<reference evidence="3 4" key="1">
    <citation type="submission" date="2016-10" db="EMBL/GenBank/DDBJ databases">
        <authorList>
            <person name="de Groot N.N."/>
        </authorList>
    </citation>
    <scope>NUCLEOTIDE SEQUENCE [LARGE SCALE GENOMIC DNA]</scope>
    <source>
        <strain evidence="3 4">CGMCC 1.11156</strain>
    </source>
</reference>
<evidence type="ECO:0008006" key="5">
    <source>
        <dbReference type="Google" id="ProtNLM"/>
    </source>
</evidence>
<feature type="transmembrane region" description="Helical" evidence="2">
    <location>
        <begin position="39"/>
        <end position="57"/>
    </location>
</feature>
<keyword evidence="2" id="KW-0472">Membrane</keyword>
<dbReference type="Proteomes" id="UP000198649">
    <property type="component" value="Unassembled WGS sequence"/>
</dbReference>
<keyword evidence="2" id="KW-0812">Transmembrane</keyword>
<name>A0A1I3BE62_9ACTN</name>
<evidence type="ECO:0000313" key="4">
    <source>
        <dbReference type="Proteomes" id="UP000198649"/>
    </source>
</evidence>
<dbReference type="InterPro" id="IPR021385">
    <property type="entry name" value="DUF3017"/>
</dbReference>
<accession>A0A1I3BE62</accession>
<keyword evidence="2" id="KW-1133">Transmembrane helix</keyword>
<feature type="transmembrane region" description="Helical" evidence="2">
    <location>
        <begin position="93"/>
        <end position="112"/>
    </location>
</feature>
<dbReference type="AlphaFoldDB" id="A0A1I3BE62"/>
<dbReference type="Pfam" id="PF11222">
    <property type="entry name" value="DUF3017"/>
    <property type="match status" value="1"/>
</dbReference>
<sequence>MTEGALPADRFPEEPVEEGVPEAEPAPVERRYPSTIGGACYLGVLITTSVGFAIVLGGNWRLGIRWLASALLAAATLRLVLPQRDAGMLAVRHRLVDVGLLAGVGGLLLFLVETIPDQPL</sequence>
<protein>
    <recommendedName>
        <fullName evidence="5">DUF3017 domain-containing protein</fullName>
    </recommendedName>
</protein>
<dbReference type="RefSeq" id="WP_246165790.1">
    <property type="nucleotide sequence ID" value="NZ_BKAF01000001.1"/>
</dbReference>
<evidence type="ECO:0000256" key="1">
    <source>
        <dbReference type="SAM" id="MobiDB-lite"/>
    </source>
</evidence>
<evidence type="ECO:0000256" key="2">
    <source>
        <dbReference type="SAM" id="Phobius"/>
    </source>
</evidence>
<dbReference type="EMBL" id="FOQG01000001">
    <property type="protein sequence ID" value="SFH60597.1"/>
    <property type="molecule type" value="Genomic_DNA"/>
</dbReference>
<keyword evidence="4" id="KW-1185">Reference proteome</keyword>
<feature type="region of interest" description="Disordered" evidence="1">
    <location>
        <begin position="1"/>
        <end position="28"/>
    </location>
</feature>
<organism evidence="3 4">
    <name type="scientific">Nocardioides psychrotolerans</name>
    <dbReference type="NCBI Taxonomy" id="1005945"/>
    <lineage>
        <taxon>Bacteria</taxon>
        <taxon>Bacillati</taxon>
        <taxon>Actinomycetota</taxon>
        <taxon>Actinomycetes</taxon>
        <taxon>Propionibacteriales</taxon>
        <taxon>Nocardioidaceae</taxon>
        <taxon>Nocardioides</taxon>
    </lineage>
</organism>
<evidence type="ECO:0000313" key="3">
    <source>
        <dbReference type="EMBL" id="SFH60597.1"/>
    </source>
</evidence>